<sequence>MASTLIESEKYDCFIGENYQTALNNLIQELLDSLRDPDFPKNQSLCSNFQELLRRKPNPPLETVWFSSALDFQSSSSVKSDRPSRQFASIKDLFQLIVARSASFNSWKSVVLIAPVVYEFYRFIVYFKCLEMSSKKKKLLLEKVKDFAGSILGYINICSDGLCGNFDAMEGLIRQVGNLVDGWIGDSINASLREFFPLLSDHSIERIRGGELQLSELAGLVTAEAFLLKLCCYFYECSSSRKELKCELRLWIACSISALRNPFFHGTLLLMLLDPSLPTASLLSSEDEVLLRELLYDAVVLVDYSFLNPEQVTELPLVYVRGITMARLMVTSEAIKVYRKQGNHKKALSYCRAFSASSLPSQLIKLVKDEIGKGGNTSEPGGSSPAALLRWILNVEKGGAKLFDKTISEICAKLVIDDDANEHPKHMTVLKSSSDQPEEEPDFFYIDTKGEENEVANEEEEEEEVEEVKESISAAFVAAAQLMTGSDKKRKTQGRGSGSERKKVNFVRKLNLCDGFASKPTIPDKDDSDSESGSNVENPSSDDDD</sequence>
<keyword evidence="4" id="KW-1185">Reference proteome</keyword>
<dbReference type="PANTHER" id="PTHR35505:SF5">
    <property type="entry name" value="SUBSTRATE CARRIER FAMILY PROTEIN"/>
    <property type="match status" value="1"/>
</dbReference>
<evidence type="ECO:0000256" key="2">
    <source>
        <dbReference type="SAM" id="MobiDB-lite"/>
    </source>
</evidence>
<organism evidence="3 4">
    <name type="scientific">Cuscuta europaea</name>
    <name type="common">European dodder</name>
    <dbReference type="NCBI Taxonomy" id="41803"/>
    <lineage>
        <taxon>Eukaryota</taxon>
        <taxon>Viridiplantae</taxon>
        <taxon>Streptophyta</taxon>
        <taxon>Embryophyta</taxon>
        <taxon>Tracheophyta</taxon>
        <taxon>Spermatophyta</taxon>
        <taxon>Magnoliopsida</taxon>
        <taxon>eudicotyledons</taxon>
        <taxon>Gunneridae</taxon>
        <taxon>Pentapetalae</taxon>
        <taxon>asterids</taxon>
        <taxon>lamiids</taxon>
        <taxon>Solanales</taxon>
        <taxon>Convolvulaceae</taxon>
        <taxon>Cuscuteae</taxon>
        <taxon>Cuscuta</taxon>
        <taxon>Cuscuta subgen. Cuscuta</taxon>
    </lineage>
</organism>
<evidence type="ECO:0000256" key="1">
    <source>
        <dbReference type="SAM" id="Coils"/>
    </source>
</evidence>
<evidence type="ECO:0000313" key="4">
    <source>
        <dbReference type="Proteomes" id="UP001152484"/>
    </source>
</evidence>
<accession>A0A9P1DZJ9</accession>
<feature type="region of interest" description="Disordered" evidence="2">
    <location>
        <begin position="515"/>
        <end position="545"/>
    </location>
</feature>
<keyword evidence="1" id="KW-0175">Coiled coil</keyword>
<comment type="caution">
    <text evidence="3">The sequence shown here is derived from an EMBL/GenBank/DDBJ whole genome shotgun (WGS) entry which is preliminary data.</text>
</comment>
<gene>
    <name evidence="3" type="ORF">CEURO_LOCUS2346</name>
</gene>
<name>A0A9P1DZJ9_CUSEU</name>
<evidence type="ECO:0000313" key="3">
    <source>
        <dbReference type="EMBL" id="CAH9066213.1"/>
    </source>
</evidence>
<dbReference type="EMBL" id="CAMAPE010000005">
    <property type="protein sequence ID" value="CAH9066213.1"/>
    <property type="molecule type" value="Genomic_DNA"/>
</dbReference>
<dbReference type="Proteomes" id="UP001152484">
    <property type="component" value="Unassembled WGS sequence"/>
</dbReference>
<protein>
    <submittedName>
        <fullName evidence="3">Uncharacterized protein</fullName>
    </submittedName>
</protein>
<proteinExistence type="predicted"/>
<feature type="coiled-coil region" evidence="1">
    <location>
        <begin position="448"/>
        <end position="475"/>
    </location>
</feature>
<dbReference type="PANTHER" id="PTHR35505">
    <property type="entry name" value="OS01G0600300 PROTEIN"/>
    <property type="match status" value="1"/>
</dbReference>
<feature type="region of interest" description="Disordered" evidence="2">
    <location>
        <begin position="483"/>
        <end position="503"/>
    </location>
</feature>
<reference evidence="3" key="1">
    <citation type="submission" date="2022-07" db="EMBL/GenBank/DDBJ databases">
        <authorList>
            <person name="Macas J."/>
            <person name="Novak P."/>
            <person name="Neumann P."/>
        </authorList>
    </citation>
    <scope>NUCLEOTIDE SEQUENCE</scope>
</reference>
<dbReference type="OrthoDB" id="1654714at2759"/>
<dbReference type="AlphaFoldDB" id="A0A9P1DZJ9"/>